<sequence>MLTKDGTVYTWGRSLDGQVGNGTRREALFPAPLTSPPPAPPPSAPPPNSSTTLPILTRLRASHIACGCEFTLALDKSSGKLWAWGSNAMAQLGKDLEESSRSAIQGSVVMLKSTKRVIKHPHGVQNSKDLPYLVPWLPPALPTSAPAENISLSSIPQGKEEVPKYGHLTLHKTLEFFHKYYNSQRLLFNCVELENYQAAAKIVALESHFHQALAYQLKALYLASKSSSSPEKEKKTGSGRGGILRVEEEEEDEELSKVGIEAMLRGSRRCETHSFAIQGGAEEMSEGGGGIPSPACPCEEDSDVQLAGKEKGILDRSKGTEGSLMFNGDINAKKEPSTPKSPEKISTVCRQEYVESVRNGLSFGICNVGGNEGNKCGKAVDEPWSEVDEKDKGKTKMSVLKPEEELACRASLVVEHYASLLEEEGHLMIRRLLEQGINFWLAHSLPLSCLETLLIKHMSKFFYPLGLMLFCDWNVDAEEGGEGKEGERSSAPGSVLSQLSTRFCLQLCSTLLSHIRHKKIAYPEYVELLAQVMAMQAAPFGRDNGGGPPATGTPQPPVLSPDIPYTPEHAMEAVLENVGLIGSGIDSLPNPIQVSGDAVMDVLDAEKASCTKEDQEVSESFVLSKKKDQRGVEAVVFSCGHHFRADRFHQSVLPETELALLGLHHPLPHTARLVRGLFSATITPKRASSPTLQLACPNCVLSHLQAQV</sequence>
<dbReference type="Proteomes" id="UP000792457">
    <property type="component" value="Unassembled WGS sequence"/>
</dbReference>
<reference evidence="4" key="1">
    <citation type="submission" date="2013-04" db="EMBL/GenBank/DDBJ databases">
        <authorList>
            <person name="Qu J."/>
            <person name="Murali S.C."/>
            <person name="Bandaranaike D."/>
            <person name="Bellair M."/>
            <person name="Blankenburg K."/>
            <person name="Chao H."/>
            <person name="Dinh H."/>
            <person name="Doddapaneni H."/>
            <person name="Downs B."/>
            <person name="Dugan-Rocha S."/>
            <person name="Elkadiri S."/>
            <person name="Gnanaolivu R.D."/>
            <person name="Hernandez B."/>
            <person name="Javaid M."/>
            <person name="Jayaseelan J.C."/>
            <person name="Lee S."/>
            <person name="Li M."/>
            <person name="Ming W."/>
            <person name="Munidasa M."/>
            <person name="Muniz J."/>
            <person name="Nguyen L."/>
            <person name="Ongeri F."/>
            <person name="Osuji N."/>
            <person name="Pu L.-L."/>
            <person name="Puazo M."/>
            <person name="Qu C."/>
            <person name="Quiroz J."/>
            <person name="Raj R."/>
            <person name="Weissenberger G."/>
            <person name="Xin Y."/>
            <person name="Zou X."/>
            <person name="Han Y."/>
            <person name="Richards S."/>
            <person name="Worley K."/>
            <person name="Muzny D."/>
            <person name="Gibbs R."/>
        </authorList>
    </citation>
    <scope>NUCLEOTIDE SEQUENCE</scope>
    <source>
        <strain evidence="4">Sampled in the wild</strain>
    </source>
</reference>
<dbReference type="EMBL" id="KZ308975">
    <property type="protein sequence ID" value="KAG8235980.1"/>
    <property type="molecule type" value="Genomic_DNA"/>
</dbReference>
<feature type="repeat" description="RCC1" evidence="2">
    <location>
        <begin position="6"/>
        <end position="77"/>
    </location>
</feature>
<dbReference type="Gene3D" id="2.130.10.30">
    <property type="entry name" value="Regulator of chromosome condensation 1/beta-lactamase-inhibitor protein II"/>
    <property type="match status" value="1"/>
</dbReference>
<proteinExistence type="predicted"/>
<feature type="compositionally biased region" description="Pro residues" evidence="3">
    <location>
        <begin position="33"/>
        <end position="48"/>
    </location>
</feature>
<feature type="region of interest" description="Disordered" evidence="3">
    <location>
        <begin position="27"/>
        <end position="53"/>
    </location>
</feature>
<gene>
    <name evidence="4" type="ORF">J437_LFUL015134</name>
</gene>
<dbReference type="Pfam" id="PF00415">
    <property type="entry name" value="RCC1"/>
    <property type="match status" value="1"/>
</dbReference>
<accession>A0A8K0KLT2</accession>
<dbReference type="InterPro" id="IPR009091">
    <property type="entry name" value="RCC1/BLIP-II"/>
</dbReference>
<dbReference type="InterPro" id="IPR051210">
    <property type="entry name" value="Ub_ligase/GEF_domain"/>
</dbReference>
<name>A0A8K0KLT2_LADFU</name>
<protein>
    <submittedName>
        <fullName evidence="4">Uncharacterized protein</fullName>
    </submittedName>
</protein>
<dbReference type="PROSITE" id="PS50012">
    <property type="entry name" value="RCC1_3"/>
    <property type="match status" value="1"/>
</dbReference>
<reference evidence="4" key="2">
    <citation type="submission" date="2017-10" db="EMBL/GenBank/DDBJ databases">
        <title>Ladona fulva Genome sequencing and assembly.</title>
        <authorList>
            <person name="Murali S."/>
            <person name="Richards S."/>
            <person name="Bandaranaike D."/>
            <person name="Bellair M."/>
            <person name="Blankenburg K."/>
            <person name="Chao H."/>
            <person name="Dinh H."/>
            <person name="Doddapaneni H."/>
            <person name="Dugan-Rocha S."/>
            <person name="Elkadiri S."/>
            <person name="Gnanaolivu R."/>
            <person name="Hernandez B."/>
            <person name="Skinner E."/>
            <person name="Javaid M."/>
            <person name="Lee S."/>
            <person name="Li M."/>
            <person name="Ming W."/>
            <person name="Munidasa M."/>
            <person name="Muniz J."/>
            <person name="Nguyen L."/>
            <person name="Hughes D."/>
            <person name="Osuji N."/>
            <person name="Pu L.-L."/>
            <person name="Puazo M."/>
            <person name="Qu C."/>
            <person name="Quiroz J."/>
            <person name="Raj R."/>
            <person name="Weissenberger G."/>
            <person name="Xin Y."/>
            <person name="Zou X."/>
            <person name="Han Y."/>
            <person name="Worley K."/>
            <person name="Muzny D."/>
            <person name="Gibbs R."/>
        </authorList>
    </citation>
    <scope>NUCLEOTIDE SEQUENCE</scope>
    <source>
        <strain evidence="4">Sampled in the wild</strain>
    </source>
</reference>
<dbReference type="InterPro" id="IPR000408">
    <property type="entry name" value="Reg_chr_condens"/>
</dbReference>
<dbReference type="PANTHER" id="PTHR22870">
    <property type="entry name" value="REGULATOR OF CHROMOSOME CONDENSATION"/>
    <property type="match status" value="1"/>
</dbReference>
<keyword evidence="5" id="KW-1185">Reference proteome</keyword>
<evidence type="ECO:0000256" key="2">
    <source>
        <dbReference type="PROSITE-ProRule" id="PRU00235"/>
    </source>
</evidence>
<dbReference type="OrthoDB" id="6759548at2759"/>
<comment type="caution">
    <text evidence="4">The sequence shown here is derived from an EMBL/GenBank/DDBJ whole genome shotgun (WGS) entry which is preliminary data.</text>
</comment>
<organism evidence="4 5">
    <name type="scientific">Ladona fulva</name>
    <name type="common">Scarce chaser dragonfly</name>
    <name type="synonym">Libellula fulva</name>
    <dbReference type="NCBI Taxonomy" id="123851"/>
    <lineage>
        <taxon>Eukaryota</taxon>
        <taxon>Metazoa</taxon>
        <taxon>Ecdysozoa</taxon>
        <taxon>Arthropoda</taxon>
        <taxon>Hexapoda</taxon>
        <taxon>Insecta</taxon>
        <taxon>Pterygota</taxon>
        <taxon>Palaeoptera</taxon>
        <taxon>Odonata</taxon>
        <taxon>Epiprocta</taxon>
        <taxon>Anisoptera</taxon>
        <taxon>Libelluloidea</taxon>
        <taxon>Libellulidae</taxon>
        <taxon>Ladona</taxon>
    </lineage>
</organism>
<evidence type="ECO:0000313" key="5">
    <source>
        <dbReference type="Proteomes" id="UP000792457"/>
    </source>
</evidence>
<dbReference type="AlphaFoldDB" id="A0A8K0KLT2"/>
<dbReference type="SUPFAM" id="SSF50985">
    <property type="entry name" value="RCC1/BLIP-II"/>
    <property type="match status" value="1"/>
</dbReference>
<evidence type="ECO:0000256" key="3">
    <source>
        <dbReference type="SAM" id="MobiDB-lite"/>
    </source>
</evidence>
<dbReference type="PANTHER" id="PTHR22870:SF408">
    <property type="entry name" value="OS09G0560450 PROTEIN"/>
    <property type="match status" value="1"/>
</dbReference>
<feature type="compositionally biased region" description="Basic and acidic residues" evidence="3">
    <location>
        <begin position="331"/>
        <end position="343"/>
    </location>
</feature>
<feature type="region of interest" description="Disordered" evidence="3">
    <location>
        <begin position="318"/>
        <end position="344"/>
    </location>
</feature>
<keyword evidence="1" id="KW-0677">Repeat</keyword>
<evidence type="ECO:0000256" key="1">
    <source>
        <dbReference type="ARBA" id="ARBA00022737"/>
    </source>
</evidence>
<evidence type="ECO:0000313" key="4">
    <source>
        <dbReference type="EMBL" id="KAG8235980.1"/>
    </source>
</evidence>